<dbReference type="Proteomes" id="UP000000442">
    <property type="component" value="Chromosome"/>
</dbReference>
<dbReference type="EMBL" id="CP001087">
    <property type="protein sequence ID" value="ACN14638.1"/>
    <property type="molecule type" value="Genomic_DNA"/>
</dbReference>
<dbReference type="InterPro" id="IPR005097">
    <property type="entry name" value="Sacchrp_dh_NADP-bd"/>
</dbReference>
<dbReference type="STRING" id="177437.HRM2_15290"/>
<dbReference type="EC" id="1.5.1.10" evidence="4"/>
<dbReference type="RefSeq" id="WP_015903425.1">
    <property type="nucleotide sequence ID" value="NC_012108.1"/>
</dbReference>
<dbReference type="eggNOG" id="COG1748">
    <property type="taxonomic scope" value="Bacteria"/>
</dbReference>
<dbReference type="Pfam" id="PF03435">
    <property type="entry name" value="Sacchrp_dh_NADP"/>
    <property type="match status" value="1"/>
</dbReference>
<sequence>MKEEKMKVLVLGGCGIQGRTVLYDLAPDPDIGEIICADIRFDALEQIKPFVDMAKITTVVLDARQKDQLIDLYGKVDIVIDLLPSSFEEAVYEAALEAKVDIVNANYGHELRKLDSQAKQAGIAIMPECGLDPGIDLVIYGDATRRLDQLHLINSYCGGFPEKKACTNPLNYKLSWIWRGVLNSTMRQGRIIKDGKIVDIPAMNQHDERFLHTIDFPGLGPLEAIPNGDAVIFTDFLGVTDTIVETGRYSLRWPGWSAFWRPLKQLGFLSDEPVKGLAGTISPIDFLDKFLGPQLEYQKDEKDLVTMINVFEGLKEGKKARFTSTMLIERDLETGITAMSKGVGYTAAITARMIARGDIKEKGVLSPLHHIPVVPLLSGLKDRGIQINEEFIVLE</sequence>
<evidence type="ECO:0000259" key="2">
    <source>
        <dbReference type="Pfam" id="PF03435"/>
    </source>
</evidence>
<dbReference type="InterPro" id="IPR051168">
    <property type="entry name" value="AASS"/>
</dbReference>
<dbReference type="InterPro" id="IPR032095">
    <property type="entry name" value="Sacchrp_dh-like_C"/>
</dbReference>
<dbReference type="Pfam" id="PF16653">
    <property type="entry name" value="Sacchrp_dh_C"/>
    <property type="match status" value="1"/>
</dbReference>
<reference evidence="4 5" key="1">
    <citation type="journal article" date="2009" name="Environ. Microbiol.">
        <title>Genome sequence of Desulfobacterium autotrophicum HRM2, a marine sulfate reducer oxidizing organic carbon completely to carbon dioxide.</title>
        <authorList>
            <person name="Strittmatter A.W."/>
            <person name="Liesegang H."/>
            <person name="Rabus R."/>
            <person name="Decker I."/>
            <person name="Amann J."/>
            <person name="Andres S."/>
            <person name="Henne A."/>
            <person name="Fricke W.F."/>
            <person name="Martinez-Arias R."/>
            <person name="Bartels D."/>
            <person name="Goesmann A."/>
            <person name="Krause L."/>
            <person name="Puehler A."/>
            <person name="Klenk H.P."/>
            <person name="Richter M."/>
            <person name="Schuler M."/>
            <person name="Gloeckner F.O."/>
            <person name="Meyerdierks A."/>
            <person name="Gottschalk G."/>
            <person name="Amann R."/>
        </authorList>
    </citation>
    <scope>NUCLEOTIDE SEQUENCE [LARGE SCALE GENOMIC DNA]</scope>
    <source>
        <strain evidence="5">ATCC 43914 / DSM 3382 / HRM2</strain>
    </source>
</reference>
<dbReference type="GO" id="GO:0019878">
    <property type="term" value="P:lysine biosynthetic process via aminoadipic acid"/>
    <property type="evidence" value="ECO:0007669"/>
    <property type="project" value="TreeGrafter"/>
</dbReference>
<feature type="domain" description="Saccharopine dehydrogenase-like C-terminal" evidence="3">
    <location>
        <begin position="130"/>
        <end position="385"/>
    </location>
</feature>
<dbReference type="KEGG" id="dat:HRM2_15290"/>
<organism evidence="4 5">
    <name type="scientific">Desulforapulum autotrophicum (strain ATCC 43914 / DSM 3382 / VKM B-1955 / HRM2)</name>
    <name type="common">Desulfobacterium autotrophicum</name>
    <dbReference type="NCBI Taxonomy" id="177437"/>
    <lineage>
        <taxon>Bacteria</taxon>
        <taxon>Pseudomonadati</taxon>
        <taxon>Thermodesulfobacteriota</taxon>
        <taxon>Desulfobacteria</taxon>
        <taxon>Desulfobacterales</taxon>
        <taxon>Desulfobacteraceae</taxon>
        <taxon>Desulforapulum</taxon>
    </lineage>
</organism>
<protein>
    <submittedName>
        <fullName evidence="4">Saccharopine dehydrogenase-like protein (NADP+, L-glutamate forming)</fullName>
        <ecNumber evidence="4">1.5.1.10</ecNumber>
    </submittedName>
</protein>
<dbReference type="Gene3D" id="3.40.50.720">
    <property type="entry name" value="NAD(P)-binding Rossmann-like Domain"/>
    <property type="match status" value="1"/>
</dbReference>
<dbReference type="GO" id="GO:0005737">
    <property type="term" value="C:cytoplasm"/>
    <property type="evidence" value="ECO:0007669"/>
    <property type="project" value="TreeGrafter"/>
</dbReference>
<proteinExistence type="predicted"/>
<dbReference type="HOGENOM" id="CLU_032858_3_0_7"/>
<keyword evidence="5" id="KW-1185">Reference proteome</keyword>
<dbReference type="Gene3D" id="3.30.360.10">
    <property type="entry name" value="Dihydrodipicolinate Reductase, domain 2"/>
    <property type="match status" value="1"/>
</dbReference>
<dbReference type="PANTHER" id="PTHR11133">
    <property type="entry name" value="SACCHAROPINE DEHYDROGENASE"/>
    <property type="match status" value="1"/>
</dbReference>
<dbReference type="AlphaFoldDB" id="C0Q9S4"/>
<evidence type="ECO:0000256" key="1">
    <source>
        <dbReference type="ARBA" id="ARBA00023002"/>
    </source>
</evidence>
<dbReference type="InterPro" id="IPR036291">
    <property type="entry name" value="NAD(P)-bd_dom_sf"/>
</dbReference>
<evidence type="ECO:0000313" key="4">
    <source>
        <dbReference type="EMBL" id="ACN14638.1"/>
    </source>
</evidence>
<keyword evidence="1 4" id="KW-0560">Oxidoreductase</keyword>
<dbReference type="SUPFAM" id="SSF51735">
    <property type="entry name" value="NAD(P)-binding Rossmann-fold domains"/>
    <property type="match status" value="1"/>
</dbReference>
<dbReference type="PANTHER" id="PTHR11133:SF22">
    <property type="entry name" value="ALPHA-AMINOADIPIC SEMIALDEHYDE SYNTHASE, MITOCHONDRIAL"/>
    <property type="match status" value="1"/>
</dbReference>
<gene>
    <name evidence="4" type="ordered locus">HRM2_15290</name>
</gene>
<accession>C0Q9S4</accession>
<evidence type="ECO:0000259" key="3">
    <source>
        <dbReference type="Pfam" id="PF16653"/>
    </source>
</evidence>
<feature type="domain" description="Saccharopine dehydrogenase NADP binding" evidence="2">
    <location>
        <begin position="8"/>
        <end position="126"/>
    </location>
</feature>
<name>C0Q9S4_DESAH</name>
<dbReference type="GO" id="GO:0004755">
    <property type="term" value="F:saccharopine dehydrogenase (NADP+, L-glutamate-forming) activity"/>
    <property type="evidence" value="ECO:0007669"/>
    <property type="project" value="UniProtKB-EC"/>
</dbReference>
<evidence type="ECO:0000313" key="5">
    <source>
        <dbReference type="Proteomes" id="UP000000442"/>
    </source>
</evidence>
<dbReference type="SUPFAM" id="SSF55347">
    <property type="entry name" value="Glyceraldehyde-3-phosphate dehydrogenase-like, C-terminal domain"/>
    <property type="match status" value="1"/>
</dbReference>